<dbReference type="GO" id="GO:0007165">
    <property type="term" value="P:signal transduction"/>
    <property type="evidence" value="ECO:0007669"/>
    <property type="project" value="UniProtKB-KW"/>
</dbReference>
<dbReference type="Pfam" id="PF00015">
    <property type="entry name" value="MCPsignal"/>
    <property type="match status" value="1"/>
</dbReference>
<feature type="domain" description="Methyl-accepting transducer" evidence="4">
    <location>
        <begin position="136"/>
        <end position="352"/>
    </location>
</feature>
<dbReference type="InterPro" id="IPR004089">
    <property type="entry name" value="MCPsignal_dom"/>
</dbReference>
<dbReference type="InterPro" id="IPR004090">
    <property type="entry name" value="Chemotax_Me-accpt_rcpt"/>
</dbReference>
<accession>A0A1I3EHT4</accession>
<dbReference type="Gene3D" id="1.10.287.950">
    <property type="entry name" value="Methyl-accepting chemotaxis protein"/>
    <property type="match status" value="1"/>
</dbReference>
<dbReference type="Proteomes" id="UP000199287">
    <property type="component" value="Unassembled WGS sequence"/>
</dbReference>
<dbReference type="SUPFAM" id="SSF58104">
    <property type="entry name" value="Methyl-accepting chemotaxis protein (MCP) signaling domain"/>
    <property type="match status" value="1"/>
</dbReference>
<dbReference type="PRINTS" id="PR00260">
    <property type="entry name" value="CHEMTRNSDUCR"/>
</dbReference>
<evidence type="ECO:0000259" key="4">
    <source>
        <dbReference type="PROSITE" id="PS50111"/>
    </source>
</evidence>
<proteinExistence type="inferred from homology"/>
<dbReference type="PROSITE" id="PS50111">
    <property type="entry name" value="CHEMOTAXIS_TRANSDUC_2"/>
    <property type="match status" value="1"/>
</dbReference>
<dbReference type="InterPro" id="IPR046342">
    <property type="entry name" value="CBS_dom_sf"/>
</dbReference>
<evidence type="ECO:0000256" key="2">
    <source>
        <dbReference type="ARBA" id="ARBA00029447"/>
    </source>
</evidence>
<gene>
    <name evidence="5" type="ORF">SAMN05192551_1059</name>
</gene>
<evidence type="ECO:0000256" key="3">
    <source>
        <dbReference type="PROSITE-ProRule" id="PRU00284"/>
    </source>
</evidence>
<dbReference type="InterPro" id="IPR000644">
    <property type="entry name" value="CBS_dom"/>
</dbReference>
<dbReference type="Gene3D" id="3.10.580.10">
    <property type="entry name" value="CBS-domain"/>
    <property type="match status" value="1"/>
</dbReference>
<dbReference type="PANTHER" id="PTHR32089">
    <property type="entry name" value="METHYL-ACCEPTING CHEMOTAXIS PROTEIN MCPB"/>
    <property type="match status" value="1"/>
</dbReference>
<dbReference type="RefSeq" id="WP_143092024.1">
    <property type="nucleotide sequence ID" value="NZ_FOQA01000005.1"/>
</dbReference>
<dbReference type="SUPFAM" id="SSF54631">
    <property type="entry name" value="CBS-domain pair"/>
    <property type="match status" value="1"/>
</dbReference>
<dbReference type="GO" id="GO:0006935">
    <property type="term" value="P:chemotaxis"/>
    <property type="evidence" value="ECO:0007669"/>
    <property type="project" value="InterPro"/>
</dbReference>
<dbReference type="SMART" id="SM00283">
    <property type="entry name" value="MA"/>
    <property type="match status" value="1"/>
</dbReference>
<dbReference type="EMBL" id="FOQA01000005">
    <property type="protein sequence ID" value="SFH98458.1"/>
    <property type="molecule type" value="Genomic_DNA"/>
</dbReference>
<dbReference type="STRING" id="69895.SAMN05192551_1059"/>
<dbReference type="GO" id="GO:0016020">
    <property type="term" value="C:membrane"/>
    <property type="evidence" value="ECO:0007669"/>
    <property type="project" value="InterPro"/>
</dbReference>
<dbReference type="Pfam" id="PF00571">
    <property type="entry name" value="CBS"/>
    <property type="match status" value="1"/>
</dbReference>
<dbReference type="AlphaFoldDB" id="A0A1I3EHT4"/>
<dbReference type="PANTHER" id="PTHR32089:SF112">
    <property type="entry name" value="LYSOZYME-LIKE PROTEIN-RELATED"/>
    <property type="match status" value="1"/>
</dbReference>
<evidence type="ECO:0000256" key="1">
    <source>
        <dbReference type="ARBA" id="ARBA00023224"/>
    </source>
</evidence>
<reference evidence="6" key="1">
    <citation type="submission" date="2016-10" db="EMBL/GenBank/DDBJ databases">
        <authorList>
            <person name="Varghese N."/>
            <person name="Submissions S."/>
        </authorList>
    </citation>
    <scope>NUCLEOTIDE SEQUENCE [LARGE SCALE GENOMIC DNA]</scope>
    <source>
        <strain evidence="6">Z-7934</strain>
    </source>
</reference>
<organism evidence="5 6">
    <name type="scientific">Tindallia magadiensis</name>
    <dbReference type="NCBI Taxonomy" id="69895"/>
    <lineage>
        <taxon>Bacteria</taxon>
        <taxon>Bacillati</taxon>
        <taxon>Bacillota</taxon>
        <taxon>Clostridia</taxon>
        <taxon>Peptostreptococcales</taxon>
        <taxon>Tindalliaceae</taxon>
        <taxon>Tindallia</taxon>
    </lineage>
</organism>
<evidence type="ECO:0000313" key="6">
    <source>
        <dbReference type="Proteomes" id="UP000199287"/>
    </source>
</evidence>
<dbReference type="OrthoDB" id="9816519at2"/>
<name>A0A1I3EHT4_9FIRM</name>
<sequence>MVDLLSASIKNYGRKCPEIHGEIKLEKAIQLYDDNTDCIVVIEERKPVGLLIKERIYAQLSTLYGPFLYPNKSVSKMMHTALLMVNENDTMLDVMQKIHRYQGDFGEHIVITANERVAGIISLDNFFDLMTEIQKEESNKQMGSISNKVKDVTELAEIITRITSVANMHETKSMFAKEVTCNGQHVLNEVVKRVHLINQISDDHMNHISRLESQMKKIFELLNGIHRISKQTNLLSLNATIEASRAGKEGAGFQVVANEVRCLSEEVDAAVSQITDYVTTSLAETNQTRETLEKSRKDFMESTALVKEMESHFLNLFRLTEEMSSGMVDISENIRHVDEEVERVAEGMNMMAGDVNNNLKRLFFIEEIKNRQFRDFSA</sequence>
<protein>
    <submittedName>
        <fullName evidence="5">CBS domain-containing protein</fullName>
    </submittedName>
</protein>
<keyword evidence="1 3" id="KW-0807">Transducer</keyword>
<evidence type="ECO:0000313" key="5">
    <source>
        <dbReference type="EMBL" id="SFH98458.1"/>
    </source>
</evidence>
<dbReference type="GO" id="GO:0004888">
    <property type="term" value="F:transmembrane signaling receptor activity"/>
    <property type="evidence" value="ECO:0007669"/>
    <property type="project" value="InterPro"/>
</dbReference>
<keyword evidence="6" id="KW-1185">Reference proteome</keyword>
<comment type="similarity">
    <text evidence="2">Belongs to the methyl-accepting chemotaxis (MCP) protein family.</text>
</comment>